<feature type="transmembrane region" description="Helical" evidence="1">
    <location>
        <begin position="116"/>
        <end position="138"/>
    </location>
</feature>
<evidence type="ECO:0008006" key="4">
    <source>
        <dbReference type="Google" id="ProtNLM"/>
    </source>
</evidence>
<name>A0AAU8V003_9FLAO</name>
<dbReference type="Proteomes" id="UP000190848">
    <property type="component" value="Chromosome"/>
</dbReference>
<feature type="transmembrane region" description="Helical" evidence="1">
    <location>
        <begin position="144"/>
        <end position="166"/>
    </location>
</feature>
<keyword evidence="1" id="KW-0472">Membrane</keyword>
<proteinExistence type="predicted"/>
<feature type="transmembrane region" description="Helical" evidence="1">
    <location>
        <begin position="32"/>
        <end position="50"/>
    </location>
</feature>
<accession>A0AAU8V003</accession>
<feature type="transmembrane region" description="Helical" evidence="1">
    <location>
        <begin position="7"/>
        <end position="26"/>
    </location>
</feature>
<dbReference type="RefSeq" id="WP_078396519.1">
    <property type="nucleotide sequence ID" value="NZ_CP016374.1"/>
</dbReference>
<evidence type="ECO:0000313" key="2">
    <source>
        <dbReference type="EMBL" id="AQX02752.1"/>
    </source>
</evidence>
<organism evidence="2 3">
    <name type="scientific">Elizabethkingia anophelis</name>
    <dbReference type="NCBI Taxonomy" id="1117645"/>
    <lineage>
        <taxon>Bacteria</taxon>
        <taxon>Pseudomonadati</taxon>
        <taxon>Bacteroidota</taxon>
        <taxon>Flavobacteriia</taxon>
        <taxon>Flavobacteriales</taxon>
        <taxon>Weeksellaceae</taxon>
        <taxon>Elizabethkingia</taxon>
    </lineage>
</organism>
<reference evidence="2 3" key="1">
    <citation type="submission" date="2016-07" db="EMBL/GenBank/DDBJ databases">
        <title>Revisiting the taxonomy of the Elizabethkingia Genus using Whole-Genome Sequencing, Optical Mapping, and MALDI-TOF, along with proposal of three novel Elizabethkingia species: Elizabethkingia bruuniana sp. nov., Elizabethkingia ursingii sp. nov., and Elizabethkingia occulta sp. nov.</title>
        <authorList>
            <person name="Nicholson A.C."/>
        </authorList>
    </citation>
    <scope>NUCLEOTIDE SEQUENCE [LARGE SCALE GENOMIC DNA]</scope>
    <source>
        <strain evidence="2 3">F3201</strain>
    </source>
</reference>
<dbReference type="AlphaFoldDB" id="A0AAU8V003"/>
<protein>
    <recommendedName>
        <fullName evidence="4">DUF308 domain-containing protein</fullName>
    </recommendedName>
</protein>
<keyword evidence="1" id="KW-0812">Transmembrane</keyword>
<feature type="transmembrane region" description="Helical" evidence="1">
    <location>
        <begin position="86"/>
        <end position="104"/>
    </location>
</feature>
<dbReference type="EMBL" id="CP016374">
    <property type="protein sequence ID" value="AQX02752.1"/>
    <property type="molecule type" value="Genomic_DNA"/>
</dbReference>
<evidence type="ECO:0000256" key="1">
    <source>
        <dbReference type="SAM" id="Phobius"/>
    </source>
</evidence>
<evidence type="ECO:0000313" key="3">
    <source>
        <dbReference type="Proteomes" id="UP000190848"/>
    </source>
</evidence>
<sequence>MKNGHHFLILTGIFSIIAGLYTFIIPSGYYPVFTPVIDLAFFTLGLSGIIFSSHRFKILDHIIWYCIYSSIIFIFSISISNHTVEMRLFLIGAICLYQYMWQLYHGLFLRKQKYPASIIIFISISGIIFSGIFIYNIMHNKYSPLILTALSFISLGISFICLASGLKKYEEYQK</sequence>
<gene>
    <name evidence="2" type="ORF">BBD32_15445</name>
</gene>
<feature type="transmembrane region" description="Helical" evidence="1">
    <location>
        <begin position="62"/>
        <end position="80"/>
    </location>
</feature>
<keyword evidence="1" id="KW-1133">Transmembrane helix</keyword>